<comment type="caution">
    <text evidence="2">The sequence shown here is derived from an EMBL/GenBank/DDBJ whole genome shotgun (WGS) entry which is preliminary data.</text>
</comment>
<evidence type="ECO:0000256" key="1">
    <source>
        <dbReference type="SAM" id="MobiDB-lite"/>
    </source>
</evidence>
<feature type="compositionally biased region" description="Low complexity" evidence="1">
    <location>
        <begin position="29"/>
        <end position="57"/>
    </location>
</feature>
<accession>A0A178F830</accession>
<feature type="region of interest" description="Disordered" evidence="1">
    <location>
        <begin position="1"/>
        <end position="73"/>
    </location>
</feature>
<feature type="compositionally biased region" description="Basic and acidic residues" evidence="1">
    <location>
        <begin position="62"/>
        <end position="73"/>
    </location>
</feature>
<protein>
    <submittedName>
        <fullName evidence="2">Uncharacterized protein</fullName>
    </submittedName>
</protein>
<name>A0A178F830_TRIRU</name>
<sequence length="357" mass="39447">MSKTTPLLPAESAGDEEVAWASTSPNPHTKTASESSETKTASNSSETNATSKSSETNADSESSGKADSKLRPKIDRNYLKTLDSQALGAYFRAMSNEELEELFKTSNAPLHKGPSIPYDDSADFAYEQGKPLPTPDLSSDTTESRPPRLPHPFAIRVAKAELEKRPPSDLTQLWQHGDGLCTSLAVFVANNIDANFSFQDLQGYHRAALSPDGLIIDSMARKLLSGTEGQVLSGYKGKWKFLKSPTLTLSFKSNNQATFDDFSPLQNREEAIVRCLLQLTSKKDFICMFRRLVSNEWVESKATFNGMGTAASNLDCRESLLHFGVTDGRREQYERVSGVIERLWDALLQTFGFPELK</sequence>
<reference evidence="2 3" key="1">
    <citation type="submission" date="2016-05" db="EMBL/GenBank/DDBJ databases">
        <title>Genome sequencing of Trichophyton rubrum CMCC(F)T1i isolated from hair.</title>
        <authorList>
            <person name="Zhan P."/>
            <person name="Tao Y."/>
            <person name="Liu W."/>
        </authorList>
    </citation>
    <scope>NUCLEOTIDE SEQUENCE [LARGE SCALE GENOMIC DNA]</scope>
    <source>
        <strain evidence="3">CMCC(F)T1i</strain>
    </source>
</reference>
<dbReference type="EMBL" id="LHPM01000008">
    <property type="protein sequence ID" value="OAL68308.1"/>
    <property type="molecule type" value="Genomic_DNA"/>
</dbReference>
<dbReference type="Proteomes" id="UP000243015">
    <property type="component" value="Unassembled WGS sequence"/>
</dbReference>
<organism evidence="2 3">
    <name type="scientific">Trichophyton rubrum</name>
    <name type="common">Athlete's foot fungus</name>
    <name type="synonym">Epidermophyton rubrum</name>
    <dbReference type="NCBI Taxonomy" id="5551"/>
    <lineage>
        <taxon>Eukaryota</taxon>
        <taxon>Fungi</taxon>
        <taxon>Dikarya</taxon>
        <taxon>Ascomycota</taxon>
        <taxon>Pezizomycotina</taxon>
        <taxon>Eurotiomycetes</taxon>
        <taxon>Eurotiomycetidae</taxon>
        <taxon>Onygenales</taxon>
        <taxon>Arthrodermataceae</taxon>
        <taxon>Trichophyton</taxon>
    </lineage>
</organism>
<dbReference type="AlphaFoldDB" id="A0A178F830"/>
<evidence type="ECO:0000313" key="2">
    <source>
        <dbReference type="EMBL" id="OAL68308.1"/>
    </source>
</evidence>
<proteinExistence type="predicted"/>
<feature type="region of interest" description="Disordered" evidence="1">
    <location>
        <begin position="107"/>
        <end position="150"/>
    </location>
</feature>
<dbReference type="VEuPathDB" id="FungiDB:TERG_06988"/>
<gene>
    <name evidence="2" type="ORF">A7C99_0709</name>
</gene>
<dbReference type="VEuPathDB" id="FungiDB:TERG_06987"/>
<evidence type="ECO:0000313" key="3">
    <source>
        <dbReference type="Proteomes" id="UP000243015"/>
    </source>
</evidence>